<dbReference type="VEuPathDB" id="VectorBase:ASIS013517"/>
<evidence type="ECO:0000256" key="3">
    <source>
        <dbReference type="SAM" id="SignalP"/>
    </source>
</evidence>
<dbReference type="OrthoDB" id="6145874at2759"/>
<dbReference type="PROSITE" id="PS51406">
    <property type="entry name" value="FIBRINOGEN_C_2"/>
    <property type="match status" value="1"/>
</dbReference>
<keyword evidence="7" id="KW-1185">Reference proteome</keyword>
<dbReference type="STRING" id="74873.A0A084WCW0"/>
<dbReference type="Gene3D" id="3.90.215.10">
    <property type="entry name" value="Gamma Fibrinogen, chain A, domain 1"/>
    <property type="match status" value="1"/>
</dbReference>
<keyword evidence="1" id="KW-1015">Disulfide bond</keyword>
<evidence type="ECO:0000259" key="4">
    <source>
        <dbReference type="PROSITE" id="PS51406"/>
    </source>
</evidence>
<keyword evidence="3" id="KW-0732">Signal</keyword>
<organism evidence="5">
    <name type="scientific">Anopheles sinensis</name>
    <name type="common">Mosquito</name>
    <dbReference type="NCBI Taxonomy" id="74873"/>
    <lineage>
        <taxon>Eukaryota</taxon>
        <taxon>Metazoa</taxon>
        <taxon>Ecdysozoa</taxon>
        <taxon>Arthropoda</taxon>
        <taxon>Hexapoda</taxon>
        <taxon>Insecta</taxon>
        <taxon>Pterygota</taxon>
        <taxon>Neoptera</taxon>
        <taxon>Endopterygota</taxon>
        <taxon>Diptera</taxon>
        <taxon>Nematocera</taxon>
        <taxon>Culicoidea</taxon>
        <taxon>Culicidae</taxon>
        <taxon>Anophelinae</taxon>
        <taxon>Anopheles</taxon>
    </lineage>
</organism>
<dbReference type="InterPro" id="IPR002181">
    <property type="entry name" value="Fibrinogen_a/b/g_C_dom"/>
</dbReference>
<feature type="chain" id="PRO_5001784562" evidence="3">
    <location>
        <begin position="24"/>
        <end position="359"/>
    </location>
</feature>
<dbReference type="CDD" id="cd00087">
    <property type="entry name" value="FReD"/>
    <property type="match status" value="1"/>
</dbReference>
<name>A0A084WCW0_ANOSI</name>
<evidence type="ECO:0000313" key="6">
    <source>
        <dbReference type="EnsemblMetazoa" id="ASIC016177-PA"/>
    </source>
</evidence>
<dbReference type="GO" id="GO:0005615">
    <property type="term" value="C:extracellular space"/>
    <property type="evidence" value="ECO:0007669"/>
    <property type="project" value="TreeGrafter"/>
</dbReference>
<dbReference type="EMBL" id="KE525337">
    <property type="protein sequence ID" value="KFB48054.1"/>
    <property type="molecule type" value="Genomic_DNA"/>
</dbReference>
<dbReference type="VEuPathDB" id="VectorBase:ASIS005352"/>
<dbReference type="InterPro" id="IPR036056">
    <property type="entry name" value="Fibrinogen-like_C"/>
</dbReference>
<dbReference type="Proteomes" id="UP000030765">
    <property type="component" value="Unassembled WGS sequence"/>
</dbReference>
<dbReference type="InterPro" id="IPR050373">
    <property type="entry name" value="Fibrinogen_C-term_domain"/>
</dbReference>
<evidence type="ECO:0000313" key="7">
    <source>
        <dbReference type="Proteomes" id="UP000030765"/>
    </source>
</evidence>
<dbReference type="InterPro" id="IPR020837">
    <property type="entry name" value="Fibrinogen_CS"/>
</dbReference>
<dbReference type="InterPro" id="IPR014716">
    <property type="entry name" value="Fibrinogen_a/b/g_C_1"/>
</dbReference>
<dbReference type="OMA" id="WDKNCAV"/>
<feature type="domain" description="Fibrinogen C-terminal" evidence="4">
    <location>
        <begin position="141"/>
        <end position="358"/>
    </location>
</feature>
<comment type="function">
    <text evidence="2">Lectin involved in innate immunity. Agglutinates all types of human erythrocytes, Gram-positive and Gram-negative bacteria. Has a stronger agglutinating activity towards Gram-negative bacteria than towards Gram-positive bacteria. Specifically recognizes acetyl group-containing substances on agglutinated cells. The hemagglutinating activity was inhibited by EDTA, acetyl group-containing mono- and disaccharides, N-acetyl derivatives of amino acids, other acetyl group-containing substances, propionamide and benzamide. Enhances the antimicrobial activity of big defensin against Gram-positive bacteria but not against Gram-negative bacteria.</text>
</comment>
<feature type="signal peptide" evidence="3">
    <location>
        <begin position="1"/>
        <end position="23"/>
    </location>
</feature>
<accession>A0A084WCW0</accession>
<dbReference type="EnsemblMetazoa" id="ASIC016177-RA">
    <property type="protein sequence ID" value="ASIC016177-PA"/>
    <property type="gene ID" value="ASIC016177"/>
</dbReference>
<dbReference type="GO" id="GO:0030246">
    <property type="term" value="F:carbohydrate binding"/>
    <property type="evidence" value="ECO:0007669"/>
    <property type="project" value="UniProtKB-ARBA"/>
</dbReference>
<dbReference type="PROSITE" id="PS00514">
    <property type="entry name" value="FIBRINOGEN_C_1"/>
    <property type="match status" value="1"/>
</dbReference>
<protein>
    <submittedName>
        <fullName evidence="5">AGAP006743-PA-like protein</fullName>
    </submittedName>
    <submittedName>
        <fullName evidence="6">Fibrinogen C-terminal domain-containing protein</fullName>
    </submittedName>
</protein>
<dbReference type="PANTHER" id="PTHR19143">
    <property type="entry name" value="FIBRINOGEN/TENASCIN/ANGIOPOEITIN"/>
    <property type="match status" value="1"/>
</dbReference>
<sequence length="359" mass="40836">MSQLRGSLFAVAVICVGVASVKCETNASGFSFEMIMTKLQVLEYHIMQKDLQVDERITVLSSNVANLVKSVEQFSWVTQLTGETVNQLGFNGKQVAHNLSLIQRDLRDVIAEQKLLLSTQQFGEYLIQGGCQTNNISQLSVKRDSRYTSCRSLPFHLSGIYQIQPEKPFKEPMSVLCDQEYESGGWTVIQYRFDGTVNFYRGWQEYKNGFGSLEGEFWLGIDRIRQLTASKPHELVVLLEDYDGNKTYAKYDRFEIGDEGQKYVLKTLGTYSGTAGDSLTELVGMKFTTLDADNDTWDKNCAVEYTGAWWYTACHKSNLNGKYLRGETKEFATGMVWQTFRGYHHALKMSKMMVRPLSL</sequence>
<reference evidence="6" key="2">
    <citation type="submission" date="2020-05" db="UniProtKB">
        <authorList>
            <consortium name="EnsemblMetazoa"/>
        </authorList>
    </citation>
    <scope>IDENTIFICATION</scope>
</reference>
<dbReference type="PANTHER" id="PTHR19143:SF327">
    <property type="entry name" value="FI21813P1-RELATED"/>
    <property type="match status" value="1"/>
</dbReference>
<dbReference type="SUPFAM" id="SSF56496">
    <property type="entry name" value="Fibrinogen C-terminal domain-like"/>
    <property type="match status" value="1"/>
</dbReference>
<dbReference type="SMART" id="SM00186">
    <property type="entry name" value="FBG"/>
    <property type="match status" value="1"/>
</dbReference>
<dbReference type="Pfam" id="PF00147">
    <property type="entry name" value="Fibrinogen_C"/>
    <property type="match status" value="1"/>
</dbReference>
<dbReference type="AlphaFoldDB" id="A0A084WCW0"/>
<dbReference type="FunFam" id="3.90.215.10:FF:000001">
    <property type="entry name" value="Tenascin isoform 1"/>
    <property type="match status" value="1"/>
</dbReference>
<reference evidence="5 7" key="1">
    <citation type="journal article" date="2014" name="BMC Genomics">
        <title>Genome sequence of Anopheles sinensis provides insight into genetics basis of mosquito competence for malaria parasites.</title>
        <authorList>
            <person name="Zhou D."/>
            <person name="Zhang D."/>
            <person name="Ding G."/>
            <person name="Shi L."/>
            <person name="Hou Q."/>
            <person name="Ye Y."/>
            <person name="Xu Y."/>
            <person name="Zhou H."/>
            <person name="Xiong C."/>
            <person name="Li S."/>
            <person name="Yu J."/>
            <person name="Hong S."/>
            <person name="Yu X."/>
            <person name="Zou P."/>
            <person name="Chen C."/>
            <person name="Chang X."/>
            <person name="Wang W."/>
            <person name="Lv Y."/>
            <person name="Sun Y."/>
            <person name="Ma L."/>
            <person name="Shen B."/>
            <person name="Zhu C."/>
        </authorList>
    </citation>
    <scope>NUCLEOTIDE SEQUENCE [LARGE SCALE GENOMIC DNA]</scope>
</reference>
<proteinExistence type="predicted"/>
<dbReference type="VEuPathDB" id="VectorBase:ASIC016177"/>
<dbReference type="EMBL" id="ATLV01022890">
    <property type="status" value="NOT_ANNOTATED_CDS"/>
    <property type="molecule type" value="Genomic_DNA"/>
</dbReference>
<evidence type="ECO:0000256" key="2">
    <source>
        <dbReference type="ARBA" id="ARBA00053344"/>
    </source>
</evidence>
<evidence type="ECO:0000256" key="1">
    <source>
        <dbReference type="ARBA" id="ARBA00023157"/>
    </source>
</evidence>
<gene>
    <name evidence="5" type="ORF">ZHAS_00016177</name>
</gene>
<evidence type="ECO:0000313" key="5">
    <source>
        <dbReference type="EMBL" id="KFB48054.1"/>
    </source>
</evidence>